<evidence type="ECO:0000313" key="2">
    <source>
        <dbReference type="EMBL" id="KAF2634912.1"/>
    </source>
</evidence>
<dbReference type="PANTHER" id="PTHR37540">
    <property type="entry name" value="TRANSCRIPTION FACTOR (ACR-2), PUTATIVE-RELATED-RELATED"/>
    <property type="match status" value="1"/>
</dbReference>
<dbReference type="AlphaFoldDB" id="A0A6A6RI83"/>
<dbReference type="Proteomes" id="UP000799753">
    <property type="component" value="Unassembled WGS sequence"/>
</dbReference>
<feature type="compositionally biased region" description="Basic residues" evidence="1">
    <location>
        <begin position="34"/>
        <end position="43"/>
    </location>
</feature>
<dbReference type="OrthoDB" id="4159781at2759"/>
<accession>A0A6A6RI83</accession>
<gene>
    <name evidence="2" type="ORF">P280DRAFT_412585</name>
</gene>
<dbReference type="EMBL" id="MU006812">
    <property type="protein sequence ID" value="KAF2634912.1"/>
    <property type="molecule type" value="Genomic_DNA"/>
</dbReference>
<proteinExistence type="predicted"/>
<evidence type="ECO:0000256" key="1">
    <source>
        <dbReference type="SAM" id="MobiDB-lite"/>
    </source>
</evidence>
<reference evidence="2" key="1">
    <citation type="journal article" date="2020" name="Stud. Mycol.">
        <title>101 Dothideomycetes genomes: a test case for predicting lifestyles and emergence of pathogens.</title>
        <authorList>
            <person name="Haridas S."/>
            <person name="Albert R."/>
            <person name="Binder M."/>
            <person name="Bloem J."/>
            <person name="Labutti K."/>
            <person name="Salamov A."/>
            <person name="Andreopoulos B."/>
            <person name="Baker S."/>
            <person name="Barry K."/>
            <person name="Bills G."/>
            <person name="Bluhm B."/>
            <person name="Cannon C."/>
            <person name="Castanera R."/>
            <person name="Culley D."/>
            <person name="Daum C."/>
            <person name="Ezra D."/>
            <person name="Gonzalez J."/>
            <person name="Henrissat B."/>
            <person name="Kuo A."/>
            <person name="Liang C."/>
            <person name="Lipzen A."/>
            <person name="Lutzoni F."/>
            <person name="Magnuson J."/>
            <person name="Mondo S."/>
            <person name="Nolan M."/>
            <person name="Ohm R."/>
            <person name="Pangilinan J."/>
            <person name="Park H.-J."/>
            <person name="Ramirez L."/>
            <person name="Alfaro M."/>
            <person name="Sun H."/>
            <person name="Tritt A."/>
            <person name="Yoshinaga Y."/>
            <person name="Zwiers L.-H."/>
            <person name="Turgeon B."/>
            <person name="Goodwin S."/>
            <person name="Spatafora J."/>
            <person name="Crous P."/>
            <person name="Grigoriev I."/>
        </authorList>
    </citation>
    <scope>NUCLEOTIDE SEQUENCE</scope>
    <source>
        <strain evidence="2">CBS 473.64</strain>
    </source>
</reference>
<evidence type="ECO:0008006" key="4">
    <source>
        <dbReference type="Google" id="ProtNLM"/>
    </source>
</evidence>
<protein>
    <recommendedName>
        <fullName evidence="4">Zn(2)-C6 fungal-type domain-containing protein</fullName>
    </recommendedName>
</protein>
<organism evidence="2 3">
    <name type="scientific">Massarina eburnea CBS 473.64</name>
    <dbReference type="NCBI Taxonomy" id="1395130"/>
    <lineage>
        <taxon>Eukaryota</taxon>
        <taxon>Fungi</taxon>
        <taxon>Dikarya</taxon>
        <taxon>Ascomycota</taxon>
        <taxon>Pezizomycotina</taxon>
        <taxon>Dothideomycetes</taxon>
        <taxon>Pleosporomycetidae</taxon>
        <taxon>Pleosporales</taxon>
        <taxon>Massarineae</taxon>
        <taxon>Massarinaceae</taxon>
        <taxon>Massarina</taxon>
    </lineage>
</organism>
<keyword evidence="3" id="KW-1185">Reference proteome</keyword>
<dbReference type="Pfam" id="PF11951">
    <property type="entry name" value="Fungal_trans_2"/>
    <property type="match status" value="1"/>
</dbReference>
<evidence type="ECO:0000313" key="3">
    <source>
        <dbReference type="Proteomes" id="UP000799753"/>
    </source>
</evidence>
<dbReference type="PANTHER" id="PTHR37540:SF5">
    <property type="entry name" value="TRANSCRIPTION FACTOR DOMAIN-CONTAINING PROTEIN"/>
    <property type="match status" value="1"/>
</dbReference>
<name>A0A6A6RI83_9PLEO</name>
<dbReference type="InterPro" id="IPR021858">
    <property type="entry name" value="Fun_TF"/>
</dbReference>
<feature type="region of interest" description="Disordered" evidence="1">
    <location>
        <begin position="1"/>
        <end position="104"/>
    </location>
</feature>
<sequence length="655" mass="72821">MDNERGLHRGKPQPSPPNHQVQQEFLFVDAAKAKSSRQGRRNARSFVMQKARKERPWSTSKRTTKQRKSPESRSPTATGARTPDLSHTPGTSTPSPPLAHAEAGRFPFANPNGFLIAKQELCSECQVFRCQSGQHSCPKCLIMRAHTPPEDLDNSLFDPFGSCSVDTHGEVSILLDHFITSMAPAAIAVDIQKKSDLMRSQWFGTAVSNLAFMHSLLGTAAMHQFYCGRGSLDLILYHRMKAVTAINLSLSSMDYNESISDANVGAVFNLMTLEETLVHIDRTHGRDDQTDQRKVHYQGLRRMIQMRGGLLALGSNRILQAFILWHSTAHAMASFDVPYLSSDDLISVARNPRHPPGYRPNISQHLLDCCGAAQVRESLTTIVKSVLILIADLNALFDDSRSLLDPVDIQNYACALQCMLLQWLRDNENIVSPSEDALCVSLLIFTVRTTEAFRFQADTHPFHMAAIKKLEKALSATSRSEWQSCPDLLLYMLAIGAVSAEGSVESSWFVHQISIACSEYGIQDGETLLMRLHICGWVGFKLGEAVRHLWERMTRLSIRNRLEPPLDESSTVGPLQVQVASPDFTDWQNIDWPPNNEDTTLGSSAGSPSLRGHEALYDFGSGFVSTLLLGLVGLFTLMHADAFQSFPHNNAFYVR</sequence>